<sequence>MKLLGIVIVSAAVMDMGKLAWVVSELPCNVL</sequence>
<dbReference type="AlphaFoldDB" id="A0A1A8THY3"/>
<proteinExistence type="predicted"/>
<accession>A0A1A8THY3</accession>
<organism evidence="1 2">
    <name type="scientific">Marinomonas aquimarina</name>
    <dbReference type="NCBI Taxonomy" id="295068"/>
    <lineage>
        <taxon>Bacteria</taxon>
        <taxon>Pseudomonadati</taxon>
        <taxon>Pseudomonadota</taxon>
        <taxon>Gammaproteobacteria</taxon>
        <taxon>Oceanospirillales</taxon>
        <taxon>Oceanospirillaceae</taxon>
        <taxon>Marinomonas</taxon>
    </lineage>
</organism>
<evidence type="ECO:0000313" key="2">
    <source>
        <dbReference type="Proteomes" id="UP000092627"/>
    </source>
</evidence>
<dbReference type="Proteomes" id="UP000092627">
    <property type="component" value="Unassembled WGS sequence"/>
</dbReference>
<name>A0A1A8THY3_9GAMM</name>
<evidence type="ECO:0000313" key="1">
    <source>
        <dbReference type="EMBL" id="SBS33220.1"/>
    </source>
</evidence>
<dbReference type="STRING" id="295068.MAQ5080_02519"/>
<reference evidence="1 2" key="1">
    <citation type="submission" date="2016-06" db="EMBL/GenBank/DDBJ databases">
        <authorList>
            <person name="Kjaerup R.B."/>
            <person name="Dalgaard T.S."/>
            <person name="Juul-Madsen H.R."/>
        </authorList>
    </citation>
    <scope>NUCLEOTIDE SEQUENCE [LARGE SCALE GENOMIC DNA]</scope>
    <source>
        <strain evidence="1 2">CECT 5080</strain>
    </source>
</reference>
<keyword evidence="2" id="KW-1185">Reference proteome</keyword>
<protein>
    <submittedName>
        <fullName evidence="1">Uncharacterized protein</fullName>
    </submittedName>
</protein>
<dbReference type="EMBL" id="FLOC01000014">
    <property type="protein sequence ID" value="SBS33220.1"/>
    <property type="molecule type" value="Genomic_DNA"/>
</dbReference>
<gene>
    <name evidence="1" type="ORF">MAQ5080_02519</name>
</gene>